<dbReference type="PROSITE" id="PS51257">
    <property type="entry name" value="PROKAR_LIPOPROTEIN"/>
    <property type="match status" value="1"/>
</dbReference>
<organism evidence="4 5">
    <name type="scientific">Xylanimonas protaetiae</name>
    <dbReference type="NCBI Taxonomy" id="2509457"/>
    <lineage>
        <taxon>Bacteria</taxon>
        <taxon>Bacillati</taxon>
        <taxon>Actinomycetota</taxon>
        <taxon>Actinomycetes</taxon>
        <taxon>Micrococcales</taxon>
        <taxon>Promicromonosporaceae</taxon>
        <taxon>Xylanimonas</taxon>
    </lineage>
</organism>
<dbReference type="AlphaFoldDB" id="A0A4P6F5R1"/>
<evidence type="ECO:0000313" key="4">
    <source>
        <dbReference type="EMBL" id="QAY69599.1"/>
    </source>
</evidence>
<dbReference type="EMBL" id="CP035493">
    <property type="protein sequence ID" value="QAY69599.1"/>
    <property type="molecule type" value="Genomic_DNA"/>
</dbReference>
<sequence>MRQRPVLVLATALTAALSLGACTSASQDLGGSAPSATPTAVTKDAAIAALVPAAVAADGRLTVGADLSYAPLEFVDADGKTPVGLDVDIATAVANLMGLEVDIQSAQFDSIIPAIGTRYEVGISAFTITPERLDAVTMVSYFSAGSQLAVQAGNPAGVNPDDLCGMTVGVQTGTVQQTELEELSAACATPIQILPYDSQATVTTNLVGGKLQAMYADSPITAYAVEQAGGALETLGEIRDAAPYGVVVAKDDAALAEAVRAALQQLMDDGTLAAIAAHWGNEQGALTTAEINPAL</sequence>
<evidence type="ECO:0000259" key="3">
    <source>
        <dbReference type="SMART" id="SM00062"/>
    </source>
</evidence>
<keyword evidence="1 2" id="KW-0732">Signal</keyword>
<dbReference type="Gene3D" id="3.40.190.10">
    <property type="entry name" value="Periplasmic binding protein-like II"/>
    <property type="match status" value="2"/>
</dbReference>
<dbReference type="Proteomes" id="UP000292118">
    <property type="component" value="Chromosome"/>
</dbReference>
<dbReference type="KEGG" id="xya:ET471_05720"/>
<accession>A0A4P6F5R1</accession>
<evidence type="ECO:0000313" key="5">
    <source>
        <dbReference type="Proteomes" id="UP000292118"/>
    </source>
</evidence>
<dbReference type="SUPFAM" id="SSF53850">
    <property type="entry name" value="Periplasmic binding protein-like II"/>
    <property type="match status" value="1"/>
</dbReference>
<reference evidence="4 5" key="1">
    <citation type="submission" date="2019-01" db="EMBL/GenBank/DDBJ databases">
        <title>Genome sequencing of strain FW10M-9.</title>
        <authorList>
            <person name="Heo J."/>
            <person name="Kim S.-J."/>
            <person name="Kim J.-S."/>
            <person name="Hong S.-B."/>
            <person name="Kwon S.-W."/>
        </authorList>
    </citation>
    <scope>NUCLEOTIDE SEQUENCE [LARGE SCALE GENOMIC DNA]</scope>
    <source>
        <strain evidence="4 5">FW10M-9</strain>
    </source>
</reference>
<name>A0A4P6F5R1_9MICO</name>
<dbReference type="PANTHER" id="PTHR35936:SF17">
    <property type="entry name" value="ARGININE-BINDING EXTRACELLULAR PROTEIN ARTP"/>
    <property type="match status" value="1"/>
</dbReference>
<feature type="signal peptide" evidence="2">
    <location>
        <begin position="1"/>
        <end position="21"/>
    </location>
</feature>
<gene>
    <name evidence="4" type="ORF">ET471_05720</name>
</gene>
<feature type="domain" description="Solute-binding protein family 3/N-terminal" evidence="3">
    <location>
        <begin position="60"/>
        <end position="283"/>
    </location>
</feature>
<dbReference type="CDD" id="cd01004">
    <property type="entry name" value="PBP2_MidA_like"/>
    <property type="match status" value="1"/>
</dbReference>
<evidence type="ECO:0000256" key="2">
    <source>
        <dbReference type="SAM" id="SignalP"/>
    </source>
</evidence>
<feature type="chain" id="PRO_5038881342" evidence="2">
    <location>
        <begin position="22"/>
        <end position="295"/>
    </location>
</feature>
<dbReference type="SMART" id="SM00062">
    <property type="entry name" value="PBPb"/>
    <property type="match status" value="1"/>
</dbReference>
<protein>
    <submittedName>
        <fullName evidence="4">ABC transporter substrate-binding protein</fullName>
    </submittedName>
</protein>
<dbReference type="PANTHER" id="PTHR35936">
    <property type="entry name" value="MEMBRANE-BOUND LYTIC MUREIN TRANSGLYCOSYLASE F"/>
    <property type="match status" value="1"/>
</dbReference>
<keyword evidence="5" id="KW-1185">Reference proteome</keyword>
<dbReference type="Pfam" id="PF00497">
    <property type="entry name" value="SBP_bac_3"/>
    <property type="match status" value="1"/>
</dbReference>
<dbReference type="OrthoDB" id="4633994at2"/>
<proteinExistence type="predicted"/>
<dbReference type="RefSeq" id="WP_129186998.1">
    <property type="nucleotide sequence ID" value="NZ_CP035493.1"/>
</dbReference>
<dbReference type="InterPro" id="IPR001638">
    <property type="entry name" value="Solute-binding_3/MltF_N"/>
</dbReference>
<evidence type="ECO:0000256" key="1">
    <source>
        <dbReference type="ARBA" id="ARBA00022729"/>
    </source>
</evidence>